<dbReference type="Proteomes" id="UP001146120">
    <property type="component" value="Unassembled WGS sequence"/>
</dbReference>
<keyword evidence="3" id="KW-1185">Reference proteome</keyword>
<evidence type="ECO:0000259" key="1">
    <source>
        <dbReference type="Pfam" id="PF07727"/>
    </source>
</evidence>
<reference evidence="2" key="1">
    <citation type="submission" date="2022-11" db="EMBL/GenBank/DDBJ databases">
        <authorList>
            <person name="Morgan W.R."/>
            <person name="Tartar A."/>
        </authorList>
    </citation>
    <scope>NUCLEOTIDE SEQUENCE</scope>
    <source>
        <strain evidence="2">ARSEF 373</strain>
    </source>
</reference>
<dbReference type="AlphaFoldDB" id="A0AAV2ZIE5"/>
<comment type="caution">
    <text evidence="2">The sequence shown here is derived from an EMBL/GenBank/DDBJ whole genome shotgun (WGS) entry which is preliminary data.</text>
</comment>
<protein>
    <recommendedName>
        <fullName evidence="1">Reverse transcriptase Ty1/copia-type domain-containing protein</fullName>
    </recommendedName>
</protein>
<dbReference type="Pfam" id="PF07727">
    <property type="entry name" value="RVT_2"/>
    <property type="match status" value="1"/>
</dbReference>
<evidence type="ECO:0000313" key="3">
    <source>
        <dbReference type="Proteomes" id="UP001146120"/>
    </source>
</evidence>
<accession>A0AAV2ZIE5</accession>
<gene>
    <name evidence="2" type="ORF">N0F65_011107</name>
</gene>
<dbReference type="EMBL" id="DAKRPA010000007">
    <property type="protein sequence ID" value="DBA04559.1"/>
    <property type="molecule type" value="Genomic_DNA"/>
</dbReference>
<proteinExistence type="predicted"/>
<sequence length="221" mass="25449">MRFEKGNEIELSVTQVDIPHTYAEAMQSPYAKKRKEAIRREIRSHYINHTWETLRLPDGVKVVGCKWVFAVKRDENGNITLLKARLVAHGFTQKFGVDFKETYSPVASLNSIRLLLALCCQRKFKVKQFDVETAFLNGKLEENVYIRPSEGNQINPGMVCKLKKSIYGLRQAAAVWYKTIREVMVSIGFAPCVSDSCMFFKRGDSPVYVVLYVDDLLWLRE</sequence>
<reference evidence="2" key="2">
    <citation type="journal article" date="2023" name="Microbiol Resour">
        <title>Decontamination and Annotation of the Draft Genome Sequence of the Oomycete Lagenidium giganteum ARSEF 373.</title>
        <authorList>
            <person name="Morgan W.R."/>
            <person name="Tartar A."/>
        </authorList>
    </citation>
    <scope>NUCLEOTIDE SEQUENCE</scope>
    <source>
        <strain evidence="2">ARSEF 373</strain>
    </source>
</reference>
<dbReference type="InterPro" id="IPR013103">
    <property type="entry name" value="RVT_2"/>
</dbReference>
<name>A0AAV2ZIE5_9STRA</name>
<feature type="domain" description="Reverse transcriptase Ty1/copia-type" evidence="1">
    <location>
        <begin position="48"/>
        <end position="217"/>
    </location>
</feature>
<dbReference type="SUPFAM" id="SSF56672">
    <property type="entry name" value="DNA/RNA polymerases"/>
    <property type="match status" value="1"/>
</dbReference>
<dbReference type="InterPro" id="IPR043502">
    <property type="entry name" value="DNA/RNA_pol_sf"/>
</dbReference>
<evidence type="ECO:0000313" key="2">
    <source>
        <dbReference type="EMBL" id="DBA04559.1"/>
    </source>
</evidence>
<organism evidence="2 3">
    <name type="scientific">Lagenidium giganteum</name>
    <dbReference type="NCBI Taxonomy" id="4803"/>
    <lineage>
        <taxon>Eukaryota</taxon>
        <taxon>Sar</taxon>
        <taxon>Stramenopiles</taxon>
        <taxon>Oomycota</taxon>
        <taxon>Peronosporomycetes</taxon>
        <taxon>Pythiales</taxon>
        <taxon>Pythiaceae</taxon>
    </lineage>
</organism>